<name>A0AAN6SSK2_9PEZI</name>
<dbReference type="PANTHER" id="PTHR36847:SF1">
    <property type="entry name" value="AMIDOLIGASE ENZYME"/>
    <property type="match status" value="1"/>
</dbReference>
<proteinExistence type="predicted"/>
<comment type="caution">
    <text evidence="2">The sequence shown here is derived from an EMBL/GenBank/DDBJ whole genome shotgun (WGS) entry which is preliminary data.</text>
</comment>
<feature type="compositionally biased region" description="Basic residues" evidence="1">
    <location>
        <begin position="497"/>
        <end position="506"/>
    </location>
</feature>
<dbReference type="EMBL" id="MU854374">
    <property type="protein sequence ID" value="KAK4040551.1"/>
    <property type="molecule type" value="Genomic_DNA"/>
</dbReference>
<evidence type="ECO:0000313" key="2">
    <source>
        <dbReference type="EMBL" id="KAK4040551.1"/>
    </source>
</evidence>
<protein>
    <submittedName>
        <fullName evidence="2">Amidoligase enzyme-domain-containing protein</fullName>
    </submittedName>
</protein>
<dbReference type="PANTHER" id="PTHR36847">
    <property type="entry name" value="AMIDOLIGASE ENZYME"/>
    <property type="match status" value="1"/>
</dbReference>
<feature type="compositionally biased region" description="Low complexity" evidence="1">
    <location>
        <begin position="458"/>
        <end position="467"/>
    </location>
</feature>
<organism evidence="2 3">
    <name type="scientific">Parachaetomium inaequale</name>
    <dbReference type="NCBI Taxonomy" id="2588326"/>
    <lineage>
        <taxon>Eukaryota</taxon>
        <taxon>Fungi</taxon>
        <taxon>Dikarya</taxon>
        <taxon>Ascomycota</taxon>
        <taxon>Pezizomycotina</taxon>
        <taxon>Sordariomycetes</taxon>
        <taxon>Sordariomycetidae</taxon>
        <taxon>Sordariales</taxon>
        <taxon>Chaetomiaceae</taxon>
        <taxon>Parachaetomium</taxon>
    </lineage>
</organism>
<reference evidence="3" key="1">
    <citation type="journal article" date="2023" name="Mol. Phylogenet. Evol.">
        <title>Genome-scale phylogeny and comparative genomics of the fungal order Sordariales.</title>
        <authorList>
            <person name="Hensen N."/>
            <person name="Bonometti L."/>
            <person name="Westerberg I."/>
            <person name="Brannstrom I.O."/>
            <person name="Guillou S."/>
            <person name="Cros-Aarteil S."/>
            <person name="Calhoun S."/>
            <person name="Haridas S."/>
            <person name="Kuo A."/>
            <person name="Mondo S."/>
            <person name="Pangilinan J."/>
            <person name="Riley R."/>
            <person name="LaButti K."/>
            <person name="Andreopoulos B."/>
            <person name="Lipzen A."/>
            <person name="Chen C."/>
            <person name="Yan M."/>
            <person name="Daum C."/>
            <person name="Ng V."/>
            <person name="Clum A."/>
            <person name="Steindorff A."/>
            <person name="Ohm R.A."/>
            <person name="Martin F."/>
            <person name="Silar P."/>
            <person name="Natvig D.O."/>
            <person name="Lalanne C."/>
            <person name="Gautier V."/>
            <person name="Ament-Velasquez S.L."/>
            <person name="Kruys A."/>
            <person name="Hutchinson M.I."/>
            <person name="Powell A.J."/>
            <person name="Barry K."/>
            <person name="Miller A.N."/>
            <person name="Grigoriev I.V."/>
            <person name="Debuchy R."/>
            <person name="Gladieux P."/>
            <person name="Hiltunen Thoren M."/>
            <person name="Johannesson H."/>
        </authorList>
    </citation>
    <scope>NUCLEOTIDE SEQUENCE [LARGE SCALE GENOMIC DNA]</scope>
    <source>
        <strain evidence="3">CBS 284.82</strain>
    </source>
</reference>
<feature type="compositionally biased region" description="Low complexity" evidence="1">
    <location>
        <begin position="389"/>
        <end position="400"/>
    </location>
</feature>
<sequence>MATSSNLTKGFTFGVEIEIYLQPKKTKRVSDRLAENKWNTTSDLNKKRGALIKTAASFIVEAGLTAVVEVEELVDQYRQWQVKGDGSLYELKDKAGFMGVEIVSPIMNAADGAKGIWSDDLDVIFSALARVFDIEVNSACSMHVHMKPEAGWTAADVRSLFKATAVFDDAITKIMPASRKQTPWAKSSFRAITSSDPEEAKMVPELSAAERGLVKTFADMKASNTTWQHLFNHFDTTIQKTKDIDKLADKRGVSMNFIPINKDVCHTVEFRRPPGVKTAEAAKRWVGFALGFVSAALDPNSGWEQLWSPVPAKKDATVDNLQSFIGNGLERLANLTGRRNWKSVVDPKSFKTDPSNPLALKKYEPGVIQAKLLKAMKQLGSFEEKVATSVTNSSRSNSSAGGHGSRDNSPSRTTPPKKPSSNSATGTNIARSNSSDSGHSSRDNSPNRRAPQKKPSLSSATGTASTGKPTCAPGAAKATGSKPTSGGAATAIPVDSHKKKTGTGKK</sequence>
<dbReference type="InterPro" id="IPR022025">
    <property type="entry name" value="Amidoligase_2"/>
</dbReference>
<dbReference type="AlphaFoldDB" id="A0AAN6SSK2"/>
<dbReference type="Pfam" id="PF12224">
    <property type="entry name" value="Amidoligase_2"/>
    <property type="match status" value="1"/>
</dbReference>
<feature type="compositionally biased region" description="Low complexity" evidence="1">
    <location>
        <begin position="408"/>
        <end position="423"/>
    </location>
</feature>
<accession>A0AAN6SSK2</accession>
<evidence type="ECO:0000256" key="1">
    <source>
        <dbReference type="SAM" id="MobiDB-lite"/>
    </source>
</evidence>
<dbReference type="Proteomes" id="UP001303115">
    <property type="component" value="Unassembled WGS sequence"/>
</dbReference>
<gene>
    <name evidence="2" type="ORF">C8A01DRAFT_15573</name>
</gene>
<feature type="region of interest" description="Disordered" evidence="1">
    <location>
        <begin position="389"/>
        <end position="506"/>
    </location>
</feature>
<keyword evidence="3" id="KW-1185">Reference proteome</keyword>
<evidence type="ECO:0000313" key="3">
    <source>
        <dbReference type="Proteomes" id="UP001303115"/>
    </source>
</evidence>